<keyword evidence="4" id="KW-1185">Reference proteome</keyword>
<organism evidence="3 4">
    <name type="scientific">Desulforhopalus singaporensis</name>
    <dbReference type="NCBI Taxonomy" id="91360"/>
    <lineage>
        <taxon>Bacteria</taxon>
        <taxon>Pseudomonadati</taxon>
        <taxon>Thermodesulfobacteriota</taxon>
        <taxon>Desulfobulbia</taxon>
        <taxon>Desulfobulbales</taxon>
        <taxon>Desulfocapsaceae</taxon>
        <taxon>Desulforhopalus</taxon>
    </lineage>
</organism>
<dbReference type="Gene3D" id="3.40.190.170">
    <property type="entry name" value="Bacterial extracellular solute-binding protein, family 7"/>
    <property type="match status" value="1"/>
</dbReference>
<keyword evidence="1 2" id="KW-0732">Signal</keyword>
<accession>A0A1H0TU27</accession>
<dbReference type="RefSeq" id="WP_092224682.1">
    <property type="nucleotide sequence ID" value="NZ_FNJI01000026.1"/>
</dbReference>
<protein>
    <submittedName>
        <fullName evidence="3">TRAP-type C4-dicarboxylate transport system, substrate-binding protein</fullName>
    </submittedName>
</protein>
<reference evidence="3 4" key="1">
    <citation type="submission" date="2016-10" db="EMBL/GenBank/DDBJ databases">
        <authorList>
            <person name="de Groot N.N."/>
        </authorList>
    </citation>
    <scope>NUCLEOTIDE SEQUENCE [LARGE SCALE GENOMIC DNA]</scope>
    <source>
        <strain evidence="3 4">DSM 12130</strain>
    </source>
</reference>
<dbReference type="GO" id="GO:0055085">
    <property type="term" value="P:transmembrane transport"/>
    <property type="evidence" value="ECO:0007669"/>
    <property type="project" value="InterPro"/>
</dbReference>
<dbReference type="Pfam" id="PF03480">
    <property type="entry name" value="DctP"/>
    <property type="match status" value="1"/>
</dbReference>
<dbReference type="PANTHER" id="PTHR33376">
    <property type="match status" value="1"/>
</dbReference>
<feature type="signal peptide" evidence="2">
    <location>
        <begin position="1"/>
        <end position="23"/>
    </location>
</feature>
<dbReference type="STRING" id="91360.SAMN05660330_03234"/>
<dbReference type="Proteomes" id="UP000199073">
    <property type="component" value="Unassembled WGS sequence"/>
</dbReference>
<dbReference type="NCBIfam" id="NF037995">
    <property type="entry name" value="TRAP_S1"/>
    <property type="match status" value="1"/>
</dbReference>
<name>A0A1H0TU27_9BACT</name>
<evidence type="ECO:0000256" key="1">
    <source>
        <dbReference type="ARBA" id="ARBA00022729"/>
    </source>
</evidence>
<feature type="chain" id="PRO_5011603937" evidence="2">
    <location>
        <begin position="24"/>
        <end position="334"/>
    </location>
</feature>
<dbReference type="InterPro" id="IPR038404">
    <property type="entry name" value="TRAP_DctP_sf"/>
</dbReference>
<dbReference type="OrthoDB" id="9794826at2"/>
<evidence type="ECO:0000256" key="2">
    <source>
        <dbReference type="SAM" id="SignalP"/>
    </source>
</evidence>
<evidence type="ECO:0000313" key="3">
    <source>
        <dbReference type="EMBL" id="SDP57240.1"/>
    </source>
</evidence>
<sequence length="334" mass="37704">MKLFSSFISILVLLFLAGPQANGGSKQLFKIASLAPAGSVWTTQFENFAEEVREKTGGEVDFRIYPGGVMGDDIAMFRKMRVGQLHGGGFTMTGVASQVPDFRILGIPFLFHSYEEIDFVKKGLLPEFEKQFRDKGLELIAMTEVGFVYAMSTLPISDLETFKQSKNWAPTGDPVSEKFLQTLGITPIQLIIPDVLSSLQSGLVETVYNSFYGSIVLQWFTKTKYIVDLPYGYAYGVFVVSSQKFNKLTEKQKQVFLAAAHKHFPVLLKKTRQSNQESRLILKQRGGQFLTLDHGTIELLKEKRNETIKQLVPDAFSKSIQDHTFKLLEEFRKQ</sequence>
<evidence type="ECO:0000313" key="4">
    <source>
        <dbReference type="Proteomes" id="UP000199073"/>
    </source>
</evidence>
<dbReference type="CDD" id="cd13670">
    <property type="entry name" value="PBP2_TRAP_Tp0957_like"/>
    <property type="match status" value="1"/>
</dbReference>
<dbReference type="PANTHER" id="PTHR33376:SF4">
    <property type="entry name" value="SIALIC ACID-BINDING PERIPLASMIC PROTEIN SIAP"/>
    <property type="match status" value="1"/>
</dbReference>
<proteinExistence type="predicted"/>
<dbReference type="EMBL" id="FNJI01000026">
    <property type="protein sequence ID" value="SDP57240.1"/>
    <property type="molecule type" value="Genomic_DNA"/>
</dbReference>
<dbReference type="InterPro" id="IPR018389">
    <property type="entry name" value="DctP_fam"/>
</dbReference>
<gene>
    <name evidence="3" type="ORF">SAMN05660330_03234</name>
</gene>
<dbReference type="AlphaFoldDB" id="A0A1H0TU27"/>